<feature type="transmembrane region" description="Helical" evidence="1">
    <location>
        <begin position="194"/>
        <end position="217"/>
    </location>
</feature>
<gene>
    <name evidence="2" type="ORF">FC91_GL002975</name>
</gene>
<evidence type="ECO:0000313" key="2">
    <source>
        <dbReference type="EMBL" id="KRM26605.1"/>
    </source>
</evidence>
<keyword evidence="1" id="KW-0472">Membrane</keyword>
<dbReference type="AlphaFoldDB" id="A0A0R1XAB1"/>
<evidence type="ECO:0000256" key="1">
    <source>
        <dbReference type="SAM" id="Phobius"/>
    </source>
</evidence>
<dbReference type="PANTHER" id="PTHR34980">
    <property type="entry name" value="INNER MEMBRANE PROTEIN-RELATED-RELATED"/>
    <property type="match status" value="1"/>
</dbReference>
<dbReference type="GO" id="GO:0005886">
    <property type="term" value="C:plasma membrane"/>
    <property type="evidence" value="ECO:0007669"/>
    <property type="project" value="TreeGrafter"/>
</dbReference>
<organism evidence="2 3">
    <name type="scientific">Schleiferilactobacillus harbinensis DSM 16991</name>
    <dbReference type="NCBI Taxonomy" id="1122147"/>
    <lineage>
        <taxon>Bacteria</taxon>
        <taxon>Bacillati</taxon>
        <taxon>Bacillota</taxon>
        <taxon>Bacilli</taxon>
        <taxon>Lactobacillales</taxon>
        <taxon>Lactobacillaceae</taxon>
        <taxon>Schleiferilactobacillus</taxon>
    </lineage>
</organism>
<evidence type="ECO:0000313" key="3">
    <source>
        <dbReference type="Proteomes" id="UP000050949"/>
    </source>
</evidence>
<accession>A0A0R1XAB1</accession>
<feature type="transmembrane region" description="Helical" evidence="1">
    <location>
        <begin position="272"/>
        <end position="289"/>
    </location>
</feature>
<dbReference type="PANTHER" id="PTHR34980:SF2">
    <property type="entry name" value="INNER MEMBRANE PROTEIN YHAH-RELATED"/>
    <property type="match status" value="1"/>
</dbReference>
<name>A0A0R1XAB1_9LACO</name>
<dbReference type="InterPro" id="IPR008523">
    <property type="entry name" value="DUF805"/>
</dbReference>
<dbReference type="PATRIC" id="fig|1122147.4.peg.3064"/>
<protein>
    <recommendedName>
        <fullName evidence="4">DUF805 domain-containing protein</fullName>
    </recommendedName>
</protein>
<sequence>MNTQVGFVHAFKDFWFRAGDFRGSSTRGQYWWVFLMNTLIAVAGLILLLVSGAAAGFLAWDQNDNQPLEYVFGGFLGIVVVLILEWFLFQGLPSWALLIRRYRDAGVNPWLLLITRVVPIFLTGLAISTTAVQITIGILYLADLVIKVLPTRHPVPLWSTRPNEDGRRVGMVGAIPEFFRRAGVFSGRSSRSEYWWIVLWGVIIAVISLIVAVPLILFSTYAVTTTLLDPGAGAFRVLWSTIGVVFAVSSLFALPQFTLLLRRFRDAGVSPWWYGVLWGAQLITAMIVANSRTIAIAWIVYFVLWLITLIITVLPSKNPIDNH</sequence>
<dbReference type="Pfam" id="PF05656">
    <property type="entry name" value="DUF805"/>
    <property type="match status" value="2"/>
</dbReference>
<dbReference type="Proteomes" id="UP000050949">
    <property type="component" value="Unassembled WGS sequence"/>
</dbReference>
<keyword evidence="1" id="KW-1133">Transmembrane helix</keyword>
<evidence type="ECO:0008006" key="4">
    <source>
        <dbReference type="Google" id="ProtNLM"/>
    </source>
</evidence>
<dbReference type="OrthoDB" id="2285053at2"/>
<feature type="transmembrane region" description="Helical" evidence="1">
    <location>
        <begin position="70"/>
        <end position="89"/>
    </location>
</feature>
<dbReference type="eggNOG" id="COG3152">
    <property type="taxonomic scope" value="Bacteria"/>
</dbReference>
<dbReference type="EMBL" id="AZFW01000070">
    <property type="protein sequence ID" value="KRM26605.1"/>
    <property type="molecule type" value="Genomic_DNA"/>
</dbReference>
<comment type="caution">
    <text evidence="2">The sequence shown here is derived from an EMBL/GenBank/DDBJ whole genome shotgun (WGS) entry which is preliminary data.</text>
</comment>
<keyword evidence="1" id="KW-0812">Transmembrane</keyword>
<reference evidence="2 3" key="1">
    <citation type="journal article" date="2015" name="Genome Announc.">
        <title>Expanding the biotechnology potential of lactobacilli through comparative genomics of 213 strains and associated genera.</title>
        <authorList>
            <person name="Sun Z."/>
            <person name="Harris H.M."/>
            <person name="McCann A."/>
            <person name="Guo C."/>
            <person name="Argimon S."/>
            <person name="Zhang W."/>
            <person name="Yang X."/>
            <person name="Jeffery I.B."/>
            <person name="Cooney J.C."/>
            <person name="Kagawa T.F."/>
            <person name="Liu W."/>
            <person name="Song Y."/>
            <person name="Salvetti E."/>
            <person name="Wrobel A."/>
            <person name="Rasinkangas P."/>
            <person name="Parkhill J."/>
            <person name="Rea M.C."/>
            <person name="O'Sullivan O."/>
            <person name="Ritari J."/>
            <person name="Douillard F.P."/>
            <person name="Paul Ross R."/>
            <person name="Yang R."/>
            <person name="Briner A.E."/>
            <person name="Felis G.E."/>
            <person name="de Vos W.M."/>
            <person name="Barrangou R."/>
            <person name="Klaenhammer T.R."/>
            <person name="Caufield P.W."/>
            <person name="Cui Y."/>
            <person name="Zhang H."/>
            <person name="O'Toole P.W."/>
        </authorList>
    </citation>
    <scope>NUCLEOTIDE SEQUENCE [LARGE SCALE GENOMIC DNA]</scope>
    <source>
        <strain evidence="2 3">DSM 16991</strain>
    </source>
</reference>
<proteinExistence type="predicted"/>
<feature type="transmembrane region" description="Helical" evidence="1">
    <location>
        <begin position="30"/>
        <end position="58"/>
    </location>
</feature>
<feature type="transmembrane region" description="Helical" evidence="1">
    <location>
        <begin position="295"/>
        <end position="314"/>
    </location>
</feature>
<feature type="transmembrane region" description="Helical" evidence="1">
    <location>
        <begin position="109"/>
        <end position="142"/>
    </location>
</feature>
<dbReference type="RefSeq" id="WP_027829297.1">
    <property type="nucleotide sequence ID" value="NZ_AUEH01000051.1"/>
</dbReference>
<feature type="transmembrane region" description="Helical" evidence="1">
    <location>
        <begin position="237"/>
        <end position="260"/>
    </location>
</feature>